<sequence length="403" mass="44870">MRTPVLLLAFLAILVHADPLILPLNKFLSFGTSLVKNVEPGADLYLASKDSDEYLKNIQITTGGNSITLDSLNGFNADSSPICLRIIDTMTVSTTNNDTISSWLGGNLYVTTKTQADDPNFSVYVIKTQHNITMKSGTSVILNTKLEPFVYIDQPYKTSYVSGIQQSKDAVVDFKWGIPSYNWQSVDTNNTFFKNPMDLKNDTYRSYVFFDHIEPLQIGFEYWYITANGSITMQIENKFITDQNYTTTGTTTTGLVVNELLFYPHIVTFQPDYTRTGFAGFLVSVFPENEIWFTMNYDTAHTTIDFNRTSATEDRSWAPGQARTLTINSTSQFPGIFYCQYFSFAGDLLPMTSTSSPTTSMSGSTGMTTNTTVVSTTTVGTTTSGACSMSLWIVFVSIVYIFC</sequence>
<evidence type="ECO:0008006" key="4">
    <source>
        <dbReference type="Google" id="ProtNLM"/>
    </source>
</evidence>
<dbReference type="Pfam" id="PF03409">
    <property type="entry name" value="Glycoprotein"/>
    <property type="match status" value="1"/>
</dbReference>
<feature type="signal peptide" evidence="1">
    <location>
        <begin position="1"/>
        <end position="17"/>
    </location>
</feature>
<dbReference type="PANTHER" id="PTHR21733:SF7">
    <property type="entry name" value="CUB_2 DOMAIN-CONTAINING PROTEIN-RELATED"/>
    <property type="match status" value="1"/>
</dbReference>
<protein>
    <recommendedName>
        <fullName evidence="4">CUB-like domain-containing protein</fullName>
    </recommendedName>
</protein>
<gene>
    <name evidence="2" type="primary">Cnig_chr_V.g17422</name>
    <name evidence="2" type="ORF">B9Z55_017422</name>
</gene>
<dbReference type="InterPro" id="IPR005071">
    <property type="entry name" value="Glycoprotein"/>
</dbReference>
<dbReference type="OrthoDB" id="5807757at2759"/>
<organism evidence="2 3">
    <name type="scientific">Caenorhabditis nigoni</name>
    <dbReference type="NCBI Taxonomy" id="1611254"/>
    <lineage>
        <taxon>Eukaryota</taxon>
        <taxon>Metazoa</taxon>
        <taxon>Ecdysozoa</taxon>
        <taxon>Nematoda</taxon>
        <taxon>Chromadorea</taxon>
        <taxon>Rhabditida</taxon>
        <taxon>Rhabditina</taxon>
        <taxon>Rhabditomorpha</taxon>
        <taxon>Rhabditoidea</taxon>
        <taxon>Rhabditidae</taxon>
        <taxon>Peloderinae</taxon>
        <taxon>Caenorhabditis</taxon>
    </lineage>
</organism>
<dbReference type="AlphaFoldDB" id="A0A2G5T9E7"/>
<evidence type="ECO:0000256" key="1">
    <source>
        <dbReference type="SAM" id="SignalP"/>
    </source>
</evidence>
<dbReference type="GO" id="GO:0045121">
    <property type="term" value="C:membrane raft"/>
    <property type="evidence" value="ECO:0007669"/>
    <property type="project" value="TreeGrafter"/>
</dbReference>
<accession>A0A2G5T9E7</accession>
<dbReference type="Proteomes" id="UP000230233">
    <property type="component" value="Chromosome V"/>
</dbReference>
<evidence type="ECO:0000313" key="2">
    <source>
        <dbReference type="EMBL" id="PIC23880.1"/>
    </source>
</evidence>
<keyword evidence="3" id="KW-1185">Reference proteome</keyword>
<name>A0A2G5T9E7_9PELO</name>
<dbReference type="EMBL" id="PDUG01000005">
    <property type="protein sequence ID" value="PIC23880.1"/>
    <property type="molecule type" value="Genomic_DNA"/>
</dbReference>
<keyword evidence="1" id="KW-0732">Signal</keyword>
<evidence type="ECO:0000313" key="3">
    <source>
        <dbReference type="Proteomes" id="UP000230233"/>
    </source>
</evidence>
<dbReference type="GO" id="GO:0045087">
    <property type="term" value="P:innate immune response"/>
    <property type="evidence" value="ECO:0007669"/>
    <property type="project" value="TreeGrafter"/>
</dbReference>
<dbReference type="PANTHER" id="PTHR21733">
    <property type="entry name" value="CUB_2 DOMAIN-CONTAINING PROTEIN-RELATED-RELATED"/>
    <property type="match status" value="1"/>
</dbReference>
<feature type="chain" id="PRO_5013801479" description="CUB-like domain-containing protein" evidence="1">
    <location>
        <begin position="18"/>
        <end position="403"/>
    </location>
</feature>
<proteinExistence type="predicted"/>
<reference evidence="3" key="1">
    <citation type="submission" date="2017-10" db="EMBL/GenBank/DDBJ databases">
        <title>Rapid genome shrinkage in a self-fertile nematode reveals novel sperm competition proteins.</title>
        <authorList>
            <person name="Yin D."/>
            <person name="Schwarz E.M."/>
            <person name="Thomas C.G."/>
            <person name="Felde R.L."/>
            <person name="Korf I.F."/>
            <person name="Cutter A.D."/>
            <person name="Schartner C.M."/>
            <person name="Ralston E.J."/>
            <person name="Meyer B.J."/>
            <person name="Haag E.S."/>
        </authorList>
    </citation>
    <scope>NUCLEOTIDE SEQUENCE [LARGE SCALE GENOMIC DNA]</scope>
    <source>
        <strain evidence="3">JU1422</strain>
    </source>
</reference>
<comment type="caution">
    <text evidence="2">The sequence shown here is derived from an EMBL/GenBank/DDBJ whole genome shotgun (WGS) entry which is preliminary data.</text>
</comment>